<evidence type="ECO:0000313" key="8">
    <source>
        <dbReference type="Proteomes" id="UP000808349"/>
    </source>
</evidence>
<feature type="domain" description="Secretion system C-terminal sorting" evidence="6">
    <location>
        <begin position="454"/>
        <end position="525"/>
    </location>
</feature>
<dbReference type="InterPro" id="IPR022398">
    <property type="entry name" value="Peptidase_S8_His-AS"/>
</dbReference>
<evidence type="ECO:0000256" key="3">
    <source>
        <dbReference type="ARBA" id="ARBA00022825"/>
    </source>
</evidence>
<feature type="active site" description="Charge relay system" evidence="4">
    <location>
        <position position="196"/>
    </location>
</feature>
<dbReference type="InterPro" id="IPR036852">
    <property type="entry name" value="Peptidase_S8/S53_dom_sf"/>
</dbReference>
<reference evidence="7 8" key="1">
    <citation type="submission" date="2020-10" db="EMBL/GenBank/DDBJ databases">
        <title>Connecting structure to function with the recovery of over 1000 high-quality activated sludge metagenome-assembled genomes encoding full-length rRNA genes using long-read sequencing.</title>
        <authorList>
            <person name="Singleton C.M."/>
            <person name="Petriglieri F."/>
            <person name="Kristensen J.M."/>
            <person name="Kirkegaard R.H."/>
            <person name="Michaelsen T.Y."/>
            <person name="Andersen M.H."/>
            <person name="Karst S.M."/>
            <person name="Dueholm M.S."/>
            <person name="Nielsen P.H."/>
            <person name="Albertsen M."/>
        </authorList>
    </citation>
    <scope>NUCLEOTIDE SEQUENCE [LARGE SCALE GENOMIC DNA]</scope>
    <source>
        <strain evidence="7">Ribe_18-Q3-R11-54_BAT3C.373</strain>
    </source>
</reference>
<evidence type="ECO:0000313" key="7">
    <source>
        <dbReference type="EMBL" id="MBK9719931.1"/>
    </source>
</evidence>
<feature type="domain" description="Peptidase S8/S53" evidence="5">
    <location>
        <begin position="131"/>
        <end position="392"/>
    </location>
</feature>
<feature type="active site" description="Charge relay system" evidence="4">
    <location>
        <position position="368"/>
    </location>
</feature>
<evidence type="ECO:0000259" key="5">
    <source>
        <dbReference type="Pfam" id="PF00082"/>
    </source>
</evidence>
<evidence type="ECO:0000256" key="2">
    <source>
        <dbReference type="ARBA" id="ARBA00022801"/>
    </source>
</evidence>
<comment type="similarity">
    <text evidence="4">Belongs to the peptidase S8 family.</text>
</comment>
<dbReference type="EMBL" id="JADKFW010000021">
    <property type="protein sequence ID" value="MBK9719931.1"/>
    <property type="molecule type" value="Genomic_DNA"/>
</dbReference>
<dbReference type="Proteomes" id="UP000808349">
    <property type="component" value="Unassembled WGS sequence"/>
</dbReference>
<keyword evidence="1 4" id="KW-0645">Protease</keyword>
<dbReference type="SUPFAM" id="SSF52743">
    <property type="entry name" value="Subtilisin-like"/>
    <property type="match status" value="1"/>
</dbReference>
<evidence type="ECO:0000256" key="4">
    <source>
        <dbReference type="PROSITE-ProRule" id="PRU01240"/>
    </source>
</evidence>
<dbReference type="AlphaFoldDB" id="A0A9D7SEM6"/>
<dbReference type="PANTHER" id="PTHR42884">
    <property type="entry name" value="PROPROTEIN CONVERTASE SUBTILISIN/KEXIN-RELATED"/>
    <property type="match status" value="1"/>
</dbReference>
<dbReference type="NCBIfam" id="TIGR04183">
    <property type="entry name" value="Por_Secre_tail"/>
    <property type="match status" value="1"/>
</dbReference>
<dbReference type="GO" id="GO:0016485">
    <property type="term" value="P:protein processing"/>
    <property type="evidence" value="ECO:0007669"/>
    <property type="project" value="TreeGrafter"/>
</dbReference>
<name>A0A9D7SEM6_9BACT</name>
<dbReference type="Pfam" id="PF18962">
    <property type="entry name" value="Por_Secre_tail"/>
    <property type="match status" value="1"/>
</dbReference>
<comment type="caution">
    <text evidence="7">The sequence shown here is derived from an EMBL/GenBank/DDBJ whole genome shotgun (WGS) entry which is preliminary data.</text>
</comment>
<dbReference type="Pfam" id="PF00082">
    <property type="entry name" value="Peptidase_S8"/>
    <property type="match status" value="1"/>
</dbReference>
<feature type="active site" description="Charge relay system" evidence="4">
    <location>
        <position position="140"/>
    </location>
</feature>
<dbReference type="GO" id="GO:0016020">
    <property type="term" value="C:membrane"/>
    <property type="evidence" value="ECO:0007669"/>
    <property type="project" value="TreeGrafter"/>
</dbReference>
<dbReference type="Gene3D" id="3.40.50.200">
    <property type="entry name" value="Peptidase S8/S53 domain"/>
    <property type="match status" value="1"/>
</dbReference>
<dbReference type="InterPro" id="IPR026444">
    <property type="entry name" value="Secre_tail"/>
</dbReference>
<dbReference type="InterPro" id="IPR000209">
    <property type="entry name" value="Peptidase_S8/S53_dom"/>
</dbReference>
<accession>A0A9D7SEM6</accession>
<protein>
    <submittedName>
        <fullName evidence="7">S8 family peptidase</fullName>
    </submittedName>
</protein>
<organism evidence="7 8">
    <name type="scientific">Candidatus Defluviibacterium haderslevense</name>
    <dbReference type="NCBI Taxonomy" id="2981993"/>
    <lineage>
        <taxon>Bacteria</taxon>
        <taxon>Pseudomonadati</taxon>
        <taxon>Bacteroidota</taxon>
        <taxon>Saprospiria</taxon>
        <taxon>Saprospirales</taxon>
        <taxon>Saprospiraceae</taxon>
        <taxon>Candidatus Defluviibacterium</taxon>
    </lineage>
</organism>
<dbReference type="GO" id="GO:0004252">
    <property type="term" value="F:serine-type endopeptidase activity"/>
    <property type="evidence" value="ECO:0007669"/>
    <property type="project" value="UniProtKB-UniRule"/>
</dbReference>
<dbReference type="PRINTS" id="PR00723">
    <property type="entry name" value="SUBTILISIN"/>
</dbReference>
<gene>
    <name evidence="7" type="ORF">IPO85_20960</name>
</gene>
<dbReference type="PROSITE" id="PS00137">
    <property type="entry name" value="SUBTILASE_HIS"/>
    <property type="match status" value="1"/>
</dbReference>
<keyword evidence="2 4" id="KW-0378">Hydrolase</keyword>
<dbReference type="PROSITE" id="PS51892">
    <property type="entry name" value="SUBTILASE"/>
    <property type="match status" value="1"/>
</dbReference>
<proteinExistence type="inferred from homology"/>
<keyword evidence="3 4" id="KW-0720">Serine protease</keyword>
<evidence type="ECO:0000256" key="1">
    <source>
        <dbReference type="ARBA" id="ARBA00022670"/>
    </source>
</evidence>
<sequence>MNKFGILFLLALWSNILLIAQIPHEYIVKCHNLASLEFGFDISRSKHDWTIQKISSLDPIYLVRFADYFSTQQEDQILKNNKAISIYQKNFKLNERSCKPNDPEYSKQWNLVKMQIEDIWCFKNDGVSPLGDTIVIGVIDEGFDYTLTDLKRNIFINKFEIPDNGIDDDNNDYIDDYYGFNPLSFNPGDEHNLKNHGTNIAGLVGAIGNNKIGVSGTNQNIKMLICDAANDASLITCYSYFYKMKDEYLKSEGKKGAYVIASTISLGYDTDFVDDHPLICPLYDKLGNIGILNVCATVNRPDHDVSILGDIPSLCPSLHLIAVTNTDKNDQKVLDAGFSKEFIDIGASGENVTVMGLGGTIREERGCSLSAPQVGGTIALLNQFCPKFNALSKSNPKQASLLMRQFILECGDENASLNGITTSGRRMNALKSLKCLDAYCQDSKRDTFALTIKPNPVYDDLNLDIQLEAFGNYSIKVCNILGQWIFDQSYVNQPGQSSGLKINTNGWISGVYFVVLEFEDKKTSQAILKL</sequence>
<evidence type="ECO:0000259" key="6">
    <source>
        <dbReference type="Pfam" id="PF18962"/>
    </source>
</evidence>
<dbReference type="PANTHER" id="PTHR42884:SF14">
    <property type="entry name" value="NEUROENDOCRINE CONVERTASE 1"/>
    <property type="match status" value="1"/>
</dbReference>
<dbReference type="InterPro" id="IPR015500">
    <property type="entry name" value="Peptidase_S8_subtilisin-rel"/>
</dbReference>